<sequence>MFDKIALQPFHTLSRSYIVNCSTSPNPLFQRVFSKSDFTHHELYSTIPQEFEALKSIEHPGLVPYTKIAASQNNILLERPYIQGESLNSLISRCGANTFEGAQYLSSLIIDAVYTIHKINRPLMSLSLNNIIVTQNSEIKLVDFGISSIAIDSNGTKDDLLSFLSLGPEGITSGKRETSVQLDIWNLGVVIFAVFCGYLPFAANNAMAIVQSIINNEVVFPGSGKMKNYSKIDAKIEKLIKSMLNPDPLKRPTITEVKKTIGRLRKGQELPANSYTTGFPTVLPFQERSMDGAERECAVIKMSSRSLPGFGGLSKARRAKIHSSVE</sequence>
<evidence type="ECO:0000259" key="9">
    <source>
        <dbReference type="PROSITE" id="PS50011"/>
    </source>
</evidence>
<accession>A0A1J4JRD9</accession>
<keyword evidence="11" id="KW-1185">Reference proteome</keyword>
<keyword evidence="5 10" id="KW-0418">Kinase</keyword>
<comment type="catalytic activity">
    <reaction evidence="8">
        <text>L-seryl-[protein] + ATP = O-phospho-L-seryl-[protein] + ADP + H(+)</text>
        <dbReference type="Rhea" id="RHEA:17989"/>
        <dbReference type="Rhea" id="RHEA-COMP:9863"/>
        <dbReference type="Rhea" id="RHEA-COMP:11604"/>
        <dbReference type="ChEBI" id="CHEBI:15378"/>
        <dbReference type="ChEBI" id="CHEBI:29999"/>
        <dbReference type="ChEBI" id="CHEBI:30616"/>
        <dbReference type="ChEBI" id="CHEBI:83421"/>
        <dbReference type="ChEBI" id="CHEBI:456216"/>
        <dbReference type="EC" id="2.7.11.1"/>
    </reaction>
</comment>
<dbReference type="SUPFAM" id="SSF56112">
    <property type="entry name" value="Protein kinase-like (PK-like)"/>
    <property type="match status" value="1"/>
</dbReference>
<comment type="catalytic activity">
    <reaction evidence="7">
        <text>L-threonyl-[protein] + ATP = O-phospho-L-threonyl-[protein] + ADP + H(+)</text>
        <dbReference type="Rhea" id="RHEA:46608"/>
        <dbReference type="Rhea" id="RHEA-COMP:11060"/>
        <dbReference type="Rhea" id="RHEA-COMP:11605"/>
        <dbReference type="ChEBI" id="CHEBI:15378"/>
        <dbReference type="ChEBI" id="CHEBI:30013"/>
        <dbReference type="ChEBI" id="CHEBI:30616"/>
        <dbReference type="ChEBI" id="CHEBI:61977"/>
        <dbReference type="ChEBI" id="CHEBI:456216"/>
        <dbReference type="EC" id="2.7.11.1"/>
    </reaction>
</comment>
<organism evidence="10 11">
    <name type="scientific">Tritrichomonas foetus</name>
    <dbReference type="NCBI Taxonomy" id="1144522"/>
    <lineage>
        <taxon>Eukaryota</taxon>
        <taxon>Metamonada</taxon>
        <taxon>Parabasalia</taxon>
        <taxon>Tritrichomonadida</taxon>
        <taxon>Tritrichomonadidae</taxon>
        <taxon>Tritrichomonas</taxon>
    </lineage>
</organism>
<dbReference type="Pfam" id="PF00069">
    <property type="entry name" value="Pkinase"/>
    <property type="match status" value="1"/>
</dbReference>
<dbReference type="InterPro" id="IPR011009">
    <property type="entry name" value="Kinase-like_dom_sf"/>
</dbReference>
<keyword evidence="4" id="KW-0547">Nucleotide-binding</keyword>
<proteinExistence type="predicted"/>
<dbReference type="EC" id="2.7.11.1" evidence="1"/>
<dbReference type="RefSeq" id="XP_068354136.1">
    <property type="nucleotide sequence ID" value="XM_068493812.1"/>
</dbReference>
<feature type="domain" description="Protein kinase" evidence="9">
    <location>
        <begin position="1"/>
        <end position="264"/>
    </location>
</feature>
<comment type="caution">
    <text evidence="10">The sequence shown here is derived from an EMBL/GenBank/DDBJ whole genome shotgun (WGS) entry which is preliminary data.</text>
</comment>
<evidence type="ECO:0000256" key="6">
    <source>
        <dbReference type="ARBA" id="ARBA00022840"/>
    </source>
</evidence>
<evidence type="ECO:0000256" key="5">
    <source>
        <dbReference type="ARBA" id="ARBA00022777"/>
    </source>
</evidence>
<evidence type="ECO:0000313" key="10">
    <source>
        <dbReference type="EMBL" id="OHT01000.1"/>
    </source>
</evidence>
<evidence type="ECO:0000313" key="11">
    <source>
        <dbReference type="Proteomes" id="UP000179807"/>
    </source>
</evidence>
<dbReference type="GO" id="GO:0007165">
    <property type="term" value="P:signal transduction"/>
    <property type="evidence" value="ECO:0007669"/>
    <property type="project" value="TreeGrafter"/>
</dbReference>
<dbReference type="PANTHER" id="PTHR43895">
    <property type="entry name" value="CALCIUM/CALMODULIN-DEPENDENT PROTEIN KINASE KINASE-RELATED"/>
    <property type="match status" value="1"/>
</dbReference>
<protein>
    <recommendedName>
        <fullName evidence="1">non-specific serine/threonine protein kinase</fullName>
        <ecNumber evidence="1">2.7.11.1</ecNumber>
    </recommendedName>
</protein>
<dbReference type="SMART" id="SM00220">
    <property type="entry name" value="S_TKc"/>
    <property type="match status" value="1"/>
</dbReference>
<evidence type="ECO:0000256" key="2">
    <source>
        <dbReference type="ARBA" id="ARBA00022527"/>
    </source>
</evidence>
<dbReference type="GO" id="GO:0005524">
    <property type="term" value="F:ATP binding"/>
    <property type="evidence" value="ECO:0007669"/>
    <property type="project" value="UniProtKB-KW"/>
</dbReference>
<evidence type="ECO:0000256" key="8">
    <source>
        <dbReference type="ARBA" id="ARBA00048679"/>
    </source>
</evidence>
<dbReference type="OrthoDB" id="4062651at2759"/>
<dbReference type="VEuPathDB" id="TrichDB:TRFO_07656"/>
<evidence type="ECO:0000256" key="1">
    <source>
        <dbReference type="ARBA" id="ARBA00012513"/>
    </source>
</evidence>
<keyword evidence="2" id="KW-0723">Serine/threonine-protein kinase</keyword>
<dbReference type="Gene3D" id="1.10.510.10">
    <property type="entry name" value="Transferase(Phosphotransferase) domain 1"/>
    <property type="match status" value="1"/>
</dbReference>
<dbReference type="GO" id="GO:0004674">
    <property type="term" value="F:protein serine/threonine kinase activity"/>
    <property type="evidence" value="ECO:0007669"/>
    <property type="project" value="UniProtKB-KW"/>
</dbReference>
<dbReference type="AlphaFoldDB" id="A0A1J4JRD9"/>
<evidence type="ECO:0000256" key="7">
    <source>
        <dbReference type="ARBA" id="ARBA00047899"/>
    </source>
</evidence>
<gene>
    <name evidence="10" type="ORF">TRFO_07656</name>
</gene>
<dbReference type="GeneID" id="94828516"/>
<keyword evidence="3" id="KW-0808">Transferase</keyword>
<dbReference type="PROSITE" id="PS50011">
    <property type="entry name" value="PROTEIN_KINASE_DOM"/>
    <property type="match status" value="1"/>
</dbReference>
<keyword evidence="6" id="KW-0067">ATP-binding</keyword>
<evidence type="ECO:0000256" key="3">
    <source>
        <dbReference type="ARBA" id="ARBA00022679"/>
    </source>
</evidence>
<dbReference type="EMBL" id="MLAK01000927">
    <property type="protein sequence ID" value="OHT01000.1"/>
    <property type="molecule type" value="Genomic_DNA"/>
</dbReference>
<dbReference type="Proteomes" id="UP000179807">
    <property type="component" value="Unassembled WGS sequence"/>
</dbReference>
<dbReference type="InterPro" id="IPR000719">
    <property type="entry name" value="Prot_kinase_dom"/>
</dbReference>
<reference evidence="10" key="1">
    <citation type="submission" date="2016-10" db="EMBL/GenBank/DDBJ databases">
        <authorList>
            <person name="Benchimol M."/>
            <person name="Almeida L.G."/>
            <person name="Vasconcelos A.T."/>
            <person name="Perreira-Neves A."/>
            <person name="Rosa I.A."/>
            <person name="Tasca T."/>
            <person name="Bogo M.R."/>
            <person name="de Souza W."/>
        </authorList>
    </citation>
    <scope>NUCLEOTIDE SEQUENCE [LARGE SCALE GENOMIC DNA]</scope>
    <source>
        <strain evidence="10">K</strain>
    </source>
</reference>
<evidence type="ECO:0000256" key="4">
    <source>
        <dbReference type="ARBA" id="ARBA00022741"/>
    </source>
</evidence>
<dbReference type="PANTHER" id="PTHR43895:SF32">
    <property type="entry name" value="SERINE_THREONINE-PROTEIN KINASE CHK1"/>
    <property type="match status" value="1"/>
</dbReference>
<name>A0A1J4JRD9_9EUKA</name>